<evidence type="ECO:0000313" key="14">
    <source>
        <dbReference type="Proteomes" id="UP000251842"/>
    </source>
</evidence>
<evidence type="ECO:0000256" key="11">
    <source>
        <dbReference type="HAMAP-Rule" id="MF_00244"/>
    </source>
</evidence>
<dbReference type="PANTHER" id="PTHR39321:SF3">
    <property type="entry name" value="PHOSPHOPANTETHEINE ADENYLYLTRANSFERASE"/>
    <property type="match status" value="1"/>
</dbReference>
<dbReference type="Pfam" id="PF01467">
    <property type="entry name" value="CTP_transf_like"/>
    <property type="match status" value="1"/>
</dbReference>
<dbReference type="InterPro" id="IPR005248">
    <property type="entry name" value="NadD/NMNAT"/>
</dbReference>
<keyword evidence="5 11" id="KW-0808">Transferase</keyword>
<evidence type="ECO:0000256" key="7">
    <source>
        <dbReference type="ARBA" id="ARBA00022741"/>
    </source>
</evidence>
<evidence type="ECO:0000256" key="8">
    <source>
        <dbReference type="ARBA" id="ARBA00022840"/>
    </source>
</evidence>
<dbReference type="Gene3D" id="3.40.50.620">
    <property type="entry name" value="HUPs"/>
    <property type="match status" value="1"/>
</dbReference>
<dbReference type="PANTHER" id="PTHR39321">
    <property type="entry name" value="NICOTINATE-NUCLEOTIDE ADENYLYLTRANSFERASE-RELATED"/>
    <property type="match status" value="1"/>
</dbReference>
<organism evidence="13 14">
    <name type="scientific">Solilutibacter oculi</name>
    <dbReference type="NCBI Taxonomy" id="2698682"/>
    <lineage>
        <taxon>Bacteria</taxon>
        <taxon>Pseudomonadati</taxon>
        <taxon>Pseudomonadota</taxon>
        <taxon>Gammaproteobacteria</taxon>
        <taxon>Lysobacterales</taxon>
        <taxon>Lysobacteraceae</taxon>
        <taxon>Solilutibacter</taxon>
    </lineage>
</organism>
<dbReference type="GO" id="GO:0004515">
    <property type="term" value="F:nicotinate-nucleotide adenylyltransferase activity"/>
    <property type="evidence" value="ECO:0007669"/>
    <property type="project" value="UniProtKB-UniRule"/>
</dbReference>
<comment type="function">
    <text evidence="1 11">Catalyzes the reversible adenylation of nicotinate mononucleotide (NaMN) to nicotinic acid adenine dinucleotide (NaAD).</text>
</comment>
<feature type="domain" description="Cytidyltransferase-like" evidence="12">
    <location>
        <begin position="8"/>
        <end position="187"/>
    </location>
</feature>
<dbReference type="HAMAP" id="MF_00244">
    <property type="entry name" value="NaMN_adenylyltr"/>
    <property type="match status" value="1"/>
</dbReference>
<keyword evidence="7 11" id="KW-0547">Nucleotide-binding</keyword>
<comment type="pathway">
    <text evidence="2 11">Cofactor biosynthesis; NAD(+) biosynthesis; deamido-NAD(+) from nicotinate D-ribonucleotide: step 1/1.</text>
</comment>
<dbReference type="SUPFAM" id="SSF52374">
    <property type="entry name" value="Nucleotidylyl transferase"/>
    <property type="match status" value="1"/>
</dbReference>
<evidence type="ECO:0000256" key="3">
    <source>
        <dbReference type="ARBA" id="ARBA00009014"/>
    </source>
</evidence>
<evidence type="ECO:0000256" key="10">
    <source>
        <dbReference type="ARBA" id="ARBA00048721"/>
    </source>
</evidence>
<dbReference type="UniPathway" id="UPA00253">
    <property type="reaction ID" value="UER00332"/>
</dbReference>
<accession>A0A344J5S6</accession>
<comment type="catalytic activity">
    <reaction evidence="10 11">
        <text>nicotinate beta-D-ribonucleotide + ATP + H(+) = deamido-NAD(+) + diphosphate</text>
        <dbReference type="Rhea" id="RHEA:22860"/>
        <dbReference type="ChEBI" id="CHEBI:15378"/>
        <dbReference type="ChEBI" id="CHEBI:30616"/>
        <dbReference type="ChEBI" id="CHEBI:33019"/>
        <dbReference type="ChEBI" id="CHEBI:57502"/>
        <dbReference type="ChEBI" id="CHEBI:58437"/>
        <dbReference type="EC" id="2.7.7.18"/>
    </reaction>
</comment>
<dbReference type="InterPro" id="IPR014729">
    <property type="entry name" value="Rossmann-like_a/b/a_fold"/>
</dbReference>
<keyword evidence="6 11" id="KW-0548">Nucleotidyltransferase</keyword>
<keyword evidence="14" id="KW-1185">Reference proteome</keyword>
<dbReference type="KEGG" id="lue:DCD74_06490"/>
<dbReference type="GO" id="GO:0009435">
    <property type="term" value="P:NAD+ biosynthetic process"/>
    <property type="evidence" value="ECO:0007669"/>
    <property type="project" value="UniProtKB-UniRule"/>
</dbReference>
<keyword evidence="8 11" id="KW-0067">ATP-binding</keyword>
<dbReference type="OrthoDB" id="5295945at2"/>
<dbReference type="GO" id="GO:0005524">
    <property type="term" value="F:ATP binding"/>
    <property type="evidence" value="ECO:0007669"/>
    <property type="project" value="UniProtKB-KW"/>
</dbReference>
<gene>
    <name evidence="11" type="primary">nadD</name>
    <name evidence="13" type="ORF">DCD74_06490</name>
</gene>
<evidence type="ECO:0000256" key="1">
    <source>
        <dbReference type="ARBA" id="ARBA00002324"/>
    </source>
</evidence>
<keyword evidence="9 11" id="KW-0520">NAD</keyword>
<dbReference type="Proteomes" id="UP000251842">
    <property type="component" value="Chromosome"/>
</dbReference>
<reference evidence="14" key="1">
    <citation type="submission" date="2018-05" db="EMBL/GenBank/DDBJ databases">
        <title>Luteimonas pekinense sp. nov., isolated from human Meibomian gland secretions, Beijing, China.</title>
        <authorList>
            <person name="Wen T."/>
            <person name="Bai H."/>
            <person name="Lv H."/>
        </authorList>
    </citation>
    <scope>NUCLEOTIDE SEQUENCE [LARGE SCALE GENOMIC DNA]</scope>
    <source>
        <strain evidence="14">83-4</strain>
    </source>
</reference>
<evidence type="ECO:0000259" key="12">
    <source>
        <dbReference type="Pfam" id="PF01467"/>
    </source>
</evidence>
<dbReference type="CDD" id="cd02165">
    <property type="entry name" value="NMNAT"/>
    <property type="match status" value="1"/>
</dbReference>
<evidence type="ECO:0000256" key="2">
    <source>
        <dbReference type="ARBA" id="ARBA00005019"/>
    </source>
</evidence>
<evidence type="ECO:0000256" key="6">
    <source>
        <dbReference type="ARBA" id="ARBA00022695"/>
    </source>
</evidence>
<keyword evidence="4 11" id="KW-0662">Pyridine nucleotide biosynthesis</keyword>
<dbReference type="NCBIfam" id="TIGR00125">
    <property type="entry name" value="cyt_tran_rel"/>
    <property type="match status" value="1"/>
</dbReference>
<sequence>MEPLRIQYGGTFDPVHAGHLAVARCARDRLQADVWLMPAADPPHKGPTEADAEQRRAMLQLAVADQSGLHVDDRELRRAGPSYTIDTLVQLREALGDAAPLAILVGADSFLGLPTWRCWRELTNFAHIVIAERPGSVIDPQTLPDELRDFAAPRWRSQAAALHEHPAGRLLRLKLPLRPESSSELRRRIAQGQPWRDWVAPGVAAYIEGHRLYGAR</sequence>
<evidence type="ECO:0000256" key="4">
    <source>
        <dbReference type="ARBA" id="ARBA00022642"/>
    </source>
</evidence>
<dbReference type="NCBIfam" id="TIGR00482">
    <property type="entry name" value="nicotinate (nicotinamide) nucleotide adenylyltransferase"/>
    <property type="match status" value="1"/>
</dbReference>
<dbReference type="NCBIfam" id="NF000839">
    <property type="entry name" value="PRK00071.1-1"/>
    <property type="match status" value="1"/>
</dbReference>
<protein>
    <recommendedName>
        <fullName evidence="11">Probable nicotinate-nucleotide adenylyltransferase</fullName>
        <ecNumber evidence="11">2.7.7.18</ecNumber>
    </recommendedName>
    <alternativeName>
        <fullName evidence="11">Deamido-NAD(+) diphosphorylase</fullName>
    </alternativeName>
    <alternativeName>
        <fullName evidence="11">Deamido-NAD(+) pyrophosphorylase</fullName>
    </alternativeName>
    <alternativeName>
        <fullName evidence="11">Nicotinate mononucleotide adenylyltransferase</fullName>
        <shortName evidence="11">NaMN adenylyltransferase</shortName>
    </alternativeName>
</protein>
<evidence type="ECO:0000256" key="5">
    <source>
        <dbReference type="ARBA" id="ARBA00022679"/>
    </source>
</evidence>
<comment type="similarity">
    <text evidence="3 11">Belongs to the NadD family.</text>
</comment>
<dbReference type="EC" id="2.7.7.18" evidence="11"/>
<proteinExistence type="inferred from homology"/>
<evidence type="ECO:0000256" key="9">
    <source>
        <dbReference type="ARBA" id="ARBA00023027"/>
    </source>
</evidence>
<evidence type="ECO:0000313" key="13">
    <source>
        <dbReference type="EMBL" id="AXA84386.1"/>
    </source>
</evidence>
<name>A0A344J5S6_9GAMM</name>
<dbReference type="AlphaFoldDB" id="A0A344J5S6"/>
<dbReference type="EMBL" id="CP029556">
    <property type="protein sequence ID" value="AXA84386.1"/>
    <property type="molecule type" value="Genomic_DNA"/>
</dbReference>
<dbReference type="InterPro" id="IPR004821">
    <property type="entry name" value="Cyt_trans-like"/>
</dbReference>
<dbReference type="RefSeq" id="WP_112926599.1">
    <property type="nucleotide sequence ID" value="NZ_CP029556.1"/>
</dbReference>